<organism evidence="2 3">
    <name type="scientific">Rhodococcus qingshengii</name>
    <dbReference type="NCBI Taxonomy" id="334542"/>
    <lineage>
        <taxon>Bacteria</taxon>
        <taxon>Bacillati</taxon>
        <taxon>Actinomycetota</taxon>
        <taxon>Actinomycetes</taxon>
        <taxon>Mycobacteriales</taxon>
        <taxon>Nocardiaceae</taxon>
        <taxon>Rhodococcus</taxon>
        <taxon>Rhodococcus erythropolis group</taxon>
    </lineage>
</organism>
<name>A0AAW6LM42_RHOSG</name>
<gene>
    <name evidence="2" type="ORF">PXH69_24095</name>
</gene>
<comment type="caution">
    <text evidence="2">The sequence shown here is derived from an EMBL/GenBank/DDBJ whole genome shotgun (WGS) entry which is preliminary data.</text>
</comment>
<evidence type="ECO:0000259" key="1">
    <source>
        <dbReference type="Pfam" id="PF23926"/>
    </source>
</evidence>
<dbReference type="Proteomes" id="UP001217325">
    <property type="component" value="Unassembled WGS sequence"/>
</dbReference>
<protein>
    <recommendedName>
        <fullName evidence="1">LtfC/p132/Gp6 beta-sandwich domain-containing protein</fullName>
    </recommendedName>
</protein>
<reference evidence="2" key="1">
    <citation type="submission" date="2023-02" db="EMBL/GenBank/DDBJ databases">
        <title>A novel hydrolase synthesized by Rhodococcus erythropolis HQ is responsible for the detoxification of Zearalenone.</title>
        <authorList>
            <person name="Hu J."/>
            <person name="Xu J."/>
        </authorList>
    </citation>
    <scope>NUCLEOTIDE SEQUENCE</scope>
    <source>
        <strain evidence="2">HQ</strain>
    </source>
</reference>
<dbReference type="EMBL" id="JARDXE010000017">
    <property type="protein sequence ID" value="MDE8648064.1"/>
    <property type="molecule type" value="Genomic_DNA"/>
</dbReference>
<dbReference type="InterPro" id="IPR055688">
    <property type="entry name" value="LtfC/p132/Gp6_b-sand"/>
</dbReference>
<feature type="domain" description="LtfC/p132/Gp6 beta-sandwich" evidence="1">
    <location>
        <begin position="3"/>
        <end position="78"/>
    </location>
</feature>
<proteinExistence type="predicted"/>
<evidence type="ECO:0000313" key="2">
    <source>
        <dbReference type="EMBL" id="MDE8648064.1"/>
    </source>
</evidence>
<sequence length="81" mass="9118">MADGTDFPPYLKLYFLLGDPSEPQKRWNFTVTGGTATLVVESEEVAQVPVRTKYWLMLEDTSVTPTRQRELQTGAVKKVNA</sequence>
<dbReference type="Pfam" id="PF23926">
    <property type="entry name" value="LtfC"/>
    <property type="match status" value="1"/>
</dbReference>
<accession>A0AAW6LM42</accession>
<evidence type="ECO:0000313" key="3">
    <source>
        <dbReference type="Proteomes" id="UP001217325"/>
    </source>
</evidence>
<dbReference type="AlphaFoldDB" id="A0AAW6LM42"/>